<dbReference type="EMBL" id="FNZN01000002">
    <property type="protein sequence ID" value="SEK98264.1"/>
    <property type="molecule type" value="Genomic_DNA"/>
</dbReference>
<organism evidence="1 2">
    <name type="scientific">Maribacter orientalis</name>
    <dbReference type="NCBI Taxonomy" id="228957"/>
    <lineage>
        <taxon>Bacteria</taxon>
        <taxon>Pseudomonadati</taxon>
        <taxon>Bacteroidota</taxon>
        <taxon>Flavobacteriia</taxon>
        <taxon>Flavobacteriales</taxon>
        <taxon>Flavobacteriaceae</taxon>
        <taxon>Maribacter</taxon>
    </lineage>
</organism>
<name>A0A1H7LH38_9FLAO</name>
<dbReference type="Proteomes" id="UP000198990">
    <property type="component" value="Unassembled WGS sequence"/>
</dbReference>
<gene>
    <name evidence="1" type="ORF">SAMN04488008_102567</name>
</gene>
<accession>A0A1H7LH38</accession>
<dbReference type="STRING" id="228957.SAMN04488008_102567"/>
<proteinExistence type="predicted"/>
<reference evidence="2" key="1">
    <citation type="submission" date="2016-10" db="EMBL/GenBank/DDBJ databases">
        <authorList>
            <person name="Varghese N."/>
            <person name="Submissions S."/>
        </authorList>
    </citation>
    <scope>NUCLEOTIDE SEQUENCE [LARGE SCALE GENOMIC DNA]</scope>
    <source>
        <strain evidence="2">DSM 16471</strain>
    </source>
</reference>
<keyword evidence="2" id="KW-1185">Reference proteome</keyword>
<dbReference type="RefSeq" id="WP_091621511.1">
    <property type="nucleotide sequence ID" value="NZ_FNZN01000002.1"/>
</dbReference>
<evidence type="ECO:0000313" key="2">
    <source>
        <dbReference type="Proteomes" id="UP000198990"/>
    </source>
</evidence>
<evidence type="ECO:0000313" key="1">
    <source>
        <dbReference type="EMBL" id="SEK98264.1"/>
    </source>
</evidence>
<dbReference type="AlphaFoldDB" id="A0A1H7LH38"/>
<protein>
    <submittedName>
        <fullName evidence="1">Uncharacterized protein</fullName>
    </submittedName>
</protein>
<sequence length="141" mass="15786">MFPNVTLVILSIFLVACNDKDELTQIDCSLTICTEVFVTITVSVKNASGEAIRFDSYEVIDVDSGKNLTDNFNEEENQYLKEQGLYPILSDTYRVKYQNSTATVTFKGYISNEEVINEEFVVSADCCHVSLISGNTEIILD</sequence>
<dbReference type="OrthoDB" id="1165032at2"/>